<dbReference type="AlphaFoldDB" id="A0A381VJV3"/>
<proteinExistence type="predicted"/>
<dbReference type="PANTHER" id="PTHR11102">
    <property type="entry name" value="SEL-1-LIKE PROTEIN"/>
    <property type="match status" value="1"/>
</dbReference>
<dbReference type="SUPFAM" id="SSF81901">
    <property type="entry name" value="HCP-like"/>
    <property type="match status" value="1"/>
</dbReference>
<evidence type="ECO:0000313" key="1">
    <source>
        <dbReference type="EMBL" id="SVA40580.1"/>
    </source>
</evidence>
<organism evidence="1">
    <name type="scientific">marine metagenome</name>
    <dbReference type="NCBI Taxonomy" id="408172"/>
    <lineage>
        <taxon>unclassified sequences</taxon>
        <taxon>metagenomes</taxon>
        <taxon>ecological metagenomes</taxon>
    </lineage>
</organism>
<dbReference type="Gene3D" id="1.25.40.10">
    <property type="entry name" value="Tetratricopeptide repeat domain"/>
    <property type="match status" value="1"/>
</dbReference>
<reference evidence="1" key="1">
    <citation type="submission" date="2018-05" db="EMBL/GenBank/DDBJ databases">
        <authorList>
            <person name="Lanie J.A."/>
            <person name="Ng W.-L."/>
            <person name="Kazmierczak K.M."/>
            <person name="Andrzejewski T.M."/>
            <person name="Davidsen T.M."/>
            <person name="Wayne K.J."/>
            <person name="Tettelin H."/>
            <person name="Glass J.I."/>
            <person name="Rusch D."/>
            <person name="Podicherti R."/>
            <person name="Tsui H.-C.T."/>
            <person name="Winkler M.E."/>
        </authorList>
    </citation>
    <scope>NUCLEOTIDE SEQUENCE</scope>
</reference>
<dbReference type="InterPro" id="IPR050767">
    <property type="entry name" value="Sel1_AlgK"/>
</dbReference>
<gene>
    <name evidence="1" type="ORF">METZ01_LOCUS93434</name>
</gene>
<evidence type="ECO:0008006" key="2">
    <source>
        <dbReference type="Google" id="ProtNLM"/>
    </source>
</evidence>
<dbReference type="EMBL" id="UINC01009032">
    <property type="protein sequence ID" value="SVA40580.1"/>
    <property type="molecule type" value="Genomic_DNA"/>
</dbReference>
<protein>
    <recommendedName>
        <fullName evidence="2">Sel1 repeat family protein</fullName>
    </recommendedName>
</protein>
<dbReference type="InterPro" id="IPR006597">
    <property type="entry name" value="Sel1-like"/>
</dbReference>
<dbReference type="PANTHER" id="PTHR11102:SF160">
    <property type="entry name" value="ERAD-ASSOCIATED E3 UBIQUITIN-PROTEIN LIGASE COMPONENT HRD3"/>
    <property type="match status" value="1"/>
</dbReference>
<dbReference type="SMART" id="SM00671">
    <property type="entry name" value="SEL1"/>
    <property type="match status" value="4"/>
</dbReference>
<accession>A0A381VJV3</accession>
<sequence length="279" mass="31759">MLTLRNLMTFFLMTIGLSVHAELDFQSGCKDLIKSNQCIEAIEACTVFANQGNPEAQTLLGSLYSGTRYGGFRKNYKKSFTWISMAAEQDYTKAQLAMAEMYKGGEVVPENARKAKVWYEKVAEKGNLDGINGLARLYRYGTGVRKDYEKAFQYYLQAALAGHTPSQVGLGLSYRDAKGAKKNLVKAYAWLSIAADKIDTQRWKAMEKRYKDEQENLDKSTPQCKHLSKLEQMSERFAIGYARQMILDLKQRMGIKQINKAKKLALEIKKERAFTRSDF</sequence>
<name>A0A381VJV3_9ZZZZ</name>
<dbReference type="Pfam" id="PF08238">
    <property type="entry name" value="Sel1"/>
    <property type="match status" value="4"/>
</dbReference>
<dbReference type="InterPro" id="IPR011990">
    <property type="entry name" value="TPR-like_helical_dom_sf"/>
</dbReference>